<gene>
    <name evidence="7" type="ORF">AAG570_000265</name>
</gene>
<feature type="transmembrane region" description="Helical" evidence="5">
    <location>
        <begin position="115"/>
        <end position="135"/>
    </location>
</feature>
<dbReference type="InterPro" id="IPR050186">
    <property type="entry name" value="TPT_transporter"/>
</dbReference>
<feature type="transmembrane region" description="Helical" evidence="5">
    <location>
        <begin position="170"/>
        <end position="188"/>
    </location>
</feature>
<name>A0ABD0ZHS4_9HEMI</name>
<feature type="transmembrane region" description="Helical" evidence="5">
    <location>
        <begin position="142"/>
        <end position="158"/>
    </location>
</feature>
<dbReference type="InterPro" id="IPR037185">
    <property type="entry name" value="EmrE-like"/>
</dbReference>
<feature type="transmembrane region" description="Helical" evidence="5">
    <location>
        <begin position="49"/>
        <end position="70"/>
    </location>
</feature>
<feature type="transmembrane region" description="Helical" evidence="5">
    <location>
        <begin position="200"/>
        <end position="219"/>
    </location>
</feature>
<keyword evidence="3 5" id="KW-1133">Transmembrane helix</keyword>
<proteinExistence type="predicted"/>
<sequence>MLSEFLFLSYIRITAVVCLYWLVSIVTVFVNKTLLSSKEIDLDAPIFIVWYQCVVSVLICTSLKGLSVWFPDRIRLPSSAPFSQKVILNVLPLSILFTSMIGFNTLCLKYVGISFYYIGRSLTTVFNVIFTFFILRETVSCKAIACCAVIVTGFWMGVDQESVAGSLSTAGIFYGLLASMSLALYSIYTRKVLPSIGDHIWLLSYYVNIYSSIIFLPVMYFTGDLETFFNYKSIFQLRFWLLMTIGGLCGFSIGYVTSLQIRETSPLTHNVSGTAKACAQTVIATYWYDESKSWLWWLSNFIVLGGSAGYTSVKNKEMQLKYLSSKTIPL</sequence>
<comment type="subcellular location">
    <subcellularLocation>
        <location evidence="1">Membrane</location>
        <topology evidence="1">Multi-pass membrane protein</topology>
    </subcellularLocation>
</comment>
<evidence type="ECO:0000256" key="4">
    <source>
        <dbReference type="ARBA" id="ARBA00023136"/>
    </source>
</evidence>
<organism evidence="7 8">
    <name type="scientific">Ranatra chinensis</name>
    <dbReference type="NCBI Taxonomy" id="642074"/>
    <lineage>
        <taxon>Eukaryota</taxon>
        <taxon>Metazoa</taxon>
        <taxon>Ecdysozoa</taxon>
        <taxon>Arthropoda</taxon>
        <taxon>Hexapoda</taxon>
        <taxon>Insecta</taxon>
        <taxon>Pterygota</taxon>
        <taxon>Neoptera</taxon>
        <taxon>Paraneoptera</taxon>
        <taxon>Hemiptera</taxon>
        <taxon>Heteroptera</taxon>
        <taxon>Panheteroptera</taxon>
        <taxon>Nepomorpha</taxon>
        <taxon>Nepidae</taxon>
        <taxon>Ranatrinae</taxon>
        <taxon>Ranatra</taxon>
    </lineage>
</organism>
<evidence type="ECO:0000313" key="7">
    <source>
        <dbReference type="EMBL" id="KAL1140333.1"/>
    </source>
</evidence>
<dbReference type="SUPFAM" id="SSF103481">
    <property type="entry name" value="Multidrug resistance efflux transporter EmrE"/>
    <property type="match status" value="1"/>
</dbReference>
<feature type="transmembrane region" description="Helical" evidence="5">
    <location>
        <begin position="239"/>
        <end position="259"/>
    </location>
</feature>
<evidence type="ECO:0000256" key="5">
    <source>
        <dbReference type="SAM" id="Phobius"/>
    </source>
</evidence>
<dbReference type="GO" id="GO:0016020">
    <property type="term" value="C:membrane"/>
    <property type="evidence" value="ECO:0007669"/>
    <property type="project" value="UniProtKB-SubCell"/>
</dbReference>
<keyword evidence="2 5" id="KW-0812">Transmembrane</keyword>
<dbReference type="Proteomes" id="UP001558652">
    <property type="component" value="Unassembled WGS sequence"/>
</dbReference>
<dbReference type="Pfam" id="PF03151">
    <property type="entry name" value="TPT"/>
    <property type="match status" value="1"/>
</dbReference>
<evidence type="ECO:0000256" key="1">
    <source>
        <dbReference type="ARBA" id="ARBA00004141"/>
    </source>
</evidence>
<evidence type="ECO:0000256" key="3">
    <source>
        <dbReference type="ARBA" id="ARBA00022989"/>
    </source>
</evidence>
<keyword evidence="8" id="KW-1185">Reference proteome</keyword>
<keyword evidence="4 5" id="KW-0472">Membrane</keyword>
<dbReference type="AlphaFoldDB" id="A0ABD0ZHS4"/>
<dbReference type="PANTHER" id="PTHR11132">
    <property type="entry name" value="SOLUTE CARRIER FAMILY 35"/>
    <property type="match status" value="1"/>
</dbReference>
<feature type="transmembrane region" description="Helical" evidence="5">
    <location>
        <begin position="82"/>
        <end position="103"/>
    </location>
</feature>
<evidence type="ECO:0000259" key="6">
    <source>
        <dbReference type="Pfam" id="PF03151"/>
    </source>
</evidence>
<feature type="domain" description="Sugar phosphate transporter" evidence="6">
    <location>
        <begin position="12"/>
        <end position="285"/>
    </location>
</feature>
<feature type="transmembrane region" description="Helical" evidence="5">
    <location>
        <begin position="294"/>
        <end position="313"/>
    </location>
</feature>
<protein>
    <recommendedName>
        <fullName evidence="6">Sugar phosphate transporter domain-containing protein</fullName>
    </recommendedName>
</protein>
<dbReference type="EMBL" id="JBFDAA010000001">
    <property type="protein sequence ID" value="KAL1140333.1"/>
    <property type="molecule type" value="Genomic_DNA"/>
</dbReference>
<reference evidence="7 8" key="1">
    <citation type="submission" date="2024-07" db="EMBL/GenBank/DDBJ databases">
        <title>Chromosome-level genome assembly of the water stick insect Ranatra chinensis (Heteroptera: Nepidae).</title>
        <authorList>
            <person name="Liu X."/>
        </authorList>
    </citation>
    <scope>NUCLEOTIDE SEQUENCE [LARGE SCALE GENOMIC DNA]</scope>
    <source>
        <strain evidence="7">Cailab_2021Rc</strain>
        <tissue evidence="7">Muscle</tissue>
    </source>
</reference>
<feature type="transmembrane region" description="Helical" evidence="5">
    <location>
        <begin position="7"/>
        <end position="29"/>
    </location>
</feature>
<accession>A0ABD0ZHS4</accession>
<comment type="caution">
    <text evidence="7">The sequence shown here is derived from an EMBL/GenBank/DDBJ whole genome shotgun (WGS) entry which is preliminary data.</text>
</comment>
<evidence type="ECO:0000256" key="2">
    <source>
        <dbReference type="ARBA" id="ARBA00022692"/>
    </source>
</evidence>
<dbReference type="InterPro" id="IPR004853">
    <property type="entry name" value="Sugar_P_trans_dom"/>
</dbReference>
<evidence type="ECO:0000313" key="8">
    <source>
        <dbReference type="Proteomes" id="UP001558652"/>
    </source>
</evidence>